<protein>
    <recommendedName>
        <fullName evidence="4">F-actin-capping protein subunit beta</fullName>
    </recommendedName>
</protein>
<feature type="compositionally biased region" description="Polar residues" evidence="1">
    <location>
        <begin position="115"/>
        <end position="124"/>
    </location>
</feature>
<evidence type="ECO:0000256" key="1">
    <source>
        <dbReference type="SAM" id="MobiDB-lite"/>
    </source>
</evidence>
<feature type="compositionally biased region" description="Basic and acidic residues" evidence="1">
    <location>
        <begin position="180"/>
        <end position="189"/>
    </location>
</feature>
<dbReference type="EMBL" id="CAUYUJ010014529">
    <property type="protein sequence ID" value="CAK0842667.1"/>
    <property type="molecule type" value="Genomic_DNA"/>
</dbReference>
<feature type="region of interest" description="Disordered" evidence="1">
    <location>
        <begin position="115"/>
        <end position="134"/>
    </location>
</feature>
<name>A0ABN9TB10_9DINO</name>
<keyword evidence="3" id="KW-1185">Reference proteome</keyword>
<evidence type="ECO:0008006" key="4">
    <source>
        <dbReference type="Google" id="ProtNLM"/>
    </source>
</evidence>
<comment type="caution">
    <text evidence="2">The sequence shown here is derived from an EMBL/GenBank/DDBJ whole genome shotgun (WGS) entry which is preliminary data.</text>
</comment>
<organism evidence="2 3">
    <name type="scientific">Prorocentrum cordatum</name>
    <dbReference type="NCBI Taxonomy" id="2364126"/>
    <lineage>
        <taxon>Eukaryota</taxon>
        <taxon>Sar</taxon>
        <taxon>Alveolata</taxon>
        <taxon>Dinophyceae</taxon>
        <taxon>Prorocentrales</taxon>
        <taxon>Prorocentraceae</taxon>
        <taxon>Prorocentrum</taxon>
    </lineage>
</organism>
<feature type="region of interest" description="Disordered" evidence="1">
    <location>
        <begin position="162"/>
        <end position="201"/>
    </location>
</feature>
<feature type="compositionally biased region" description="Polar residues" evidence="1">
    <location>
        <begin position="190"/>
        <end position="201"/>
    </location>
</feature>
<evidence type="ECO:0000313" key="3">
    <source>
        <dbReference type="Proteomes" id="UP001189429"/>
    </source>
</evidence>
<accession>A0ABN9TB10</accession>
<evidence type="ECO:0000313" key="2">
    <source>
        <dbReference type="EMBL" id="CAK0842667.1"/>
    </source>
</evidence>
<sequence length="201" mass="22337">MEIAVQGKGASKEIGGVQYVLQCAEKNITKTGAVLSSTAADVDIGLQKMLDQKYKLMMNMSRFAVLESGTDQEKFAKQEDMSYLKDHMDSIGASIEGLLKVKGLVTDYTKGMQSVGTSGSWSGQPSPPLPWRDANDEKTWIPYAWTPKRPELWIDYDVENKTNPADHDVQQTEVALSPTEKQKITEHKGNLTQKKTNPNGW</sequence>
<gene>
    <name evidence="2" type="ORF">PCOR1329_LOCUS37366</name>
</gene>
<dbReference type="Proteomes" id="UP001189429">
    <property type="component" value="Unassembled WGS sequence"/>
</dbReference>
<reference evidence="2" key="1">
    <citation type="submission" date="2023-10" db="EMBL/GenBank/DDBJ databases">
        <authorList>
            <person name="Chen Y."/>
            <person name="Shah S."/>
            <person name="Dougan E. K."/>
            <person name="Thang M."/>
            <person name="Chan C."/>
        </authorList>
    </citation>
    <scope>NUCLEOTIDE SEQUENCE [LARGE SCALE GENOMIC DNA]</scope>
</reference>
<proteinExistence type="predicted"/>